<evidence type="ECO:0000259" key="11">
    <source>
        <dbReference type="Pfam" id="PF07730"/>
    </source>
</evidence>
<dbReference type="GO" id="GO:0005524">
    <property type="term" value="F:ATP binding"/>
    <property type="evidence" value="ECO:0007669"/>
    <property type="project" value="UniProtKB-KW"/>
</dbReference>
<dbReference type="InterPro" id="IPR050482">
    <property type="entry name" value="Sensor_HK_TwoCompSys"/>
</dbReference>
<evidence type="ECO:0000313" key="13">
    <source>
        <dbReference type="EMBL" id="SFB48644.1"/>
    </source>
</evidence>
<dbReference type="EC" id="2.7.13.3" evidence="2"/>
<organism evidence="13 14">
    <name type="scientific">Amycolatopsis marina</name>
    <dbReference type="NCBI Taxonomy" id="490629"/>
    <lineage>
        <taxon>Bacteria</taxon>
        <taxon>Bacillati</taxon>
        <taxon>Actinomycetota</taxon>
        <taxon>Actinomycetes</taxon>
        <taxon>Pseudonocardiales</taxon>
        <taxon>Pseudonocardiaceae</taxon>
        <taxon>Amycolatopsis</taxon>
    </lineage>
</organism>
<evidence type="ECO:0000256" key="5">
    <source>
        <dbReference type="ARBA" id="ARBA00022741"/>
    </source>
</evidence>
<dbReference type="Gene3D" id="1.20.5.1930">
    <property type="match status" value="1"/>
</dbReference>
<keyword evidence="9" id="KW-1133">Transmembrane helix</keyword>
<evidence type="ECO:0000256" key="7">
    <source>
        <dbReference type="ARBA" id="ARBA00022840"/>
    </source>
</evidence>
<protein>
    <recommendedName>
        <fullName evidence="2">histidine kinase</fullName>
        <ecNumber evidence="2">2.7.13.3</ecNumber>
    </recommendedName>
</protein>
<keyword evidence="6 13" id="KW-0418">Kinase</keyword>
<keyword evidence="3" id="KW-0597">Phosphoprotein</keyword>
<dbReference type="CDD" id="cd16917">
    <property type="entry name" value="HATPase_UhpB-NarQ-NarX-like"/>
    <property type="match status" value="1"/>
</dbReference>
<dbReference type="InterPro" id="IPR036890">
    <property type="entry name" value="HATPase_C_sf"/>
</dbReference>
<dbReference type="InterPro" id="IPR055558">
    <property type="entry name" value="DUF7134"/>
</dbReference>
<dbReference type="AlphaFoldDB" id="A0A1I1BE51"/>
<keyword evidence="7" id="KW-0067">ATP-binding</keyword>
<feature type="transmembrane region" description="Helical" evidence="9">
    <location>
        <begin position="157"/>
        <end position="176"/>
    </location>
</feature>
<evidence type="ECO:0000256" key="4">
    <source>
        <dbReference type="ARBA" id="ARBA00022679"/>
    </source>
</evidence>
<feature type="domain" description="Signal transduction histidine kinase subgroup 3 dimerisation and phosphoacceptor" evidence="11">
    <location>
        <begin position="198"/>
        <end position="263"/>
    </location>
</feature>
<evidence type="ECO:0000256" key="6">
    <source>
        <dbReference type="ARBA" id="ARBA00022777"/>
    </source>
</evidence>
<proteinExistence type="predicted"/>
<keyword evidence="9" id="KW-0472">Membrane</keyword>
<dbReference type="GO" id="GO:0016020">
    <property type="term" value="C:membrane"/>
    <property type="evidence" value="ECO:0007669"/>
    <property type="project" value="InterPro"/>
</dbReference>
<dbReference type="InterPro" id="IPR011712">
    <property type="entry name" value="Sig_transdc_His_kin_sub3_dim/P"/>
</dbReference>
<dbReference type="InterPro" id="IPR003594">
    <property type="entry name" value="HATPase_dom"/>
</dbReference>
<evidence type="ECO:0000259" key="10">
    <source>
        <dbReference type="Pfam" id="PF02518"/>
    </source>
</evidence>
<dbReference type="Proteomes" id="UP000243799">
    <property type="component" value="Unassembled WGS sequence"/>
</dbReference>
<dbReference type="SUPFAM" id="SSF55874">
    <property type="entry name" value="ATPase domain of HSP90 chaperone/DNA topoisomerase II/histidine kinase"/>
    <property type="match status" value="1"/>
</dbReference>
<feature type="domain" description="DUF7134" evidence="12">
    <location>
        <begin position="35"/>
        <end position="180"/>
    </location>
</feature>
<dbReference type="EMBL" id="FOKG01000013">
    <property type="protein sequence ID" value="SFB48644.1"/>
    <property type="molecule type" value="Genomic_DNA"/>
</dbReference>
<evidence type="ECO:0000256" key="2">
    <source>
        <dbReference type="ARBA" id="ARBA00012438"/>
    </source>
</evidence>
<dbReference type="Gene3D" id="3.30.565.10">
    <property type="entry name" value="Histidine kinase-like ATPase, C-terminal domain"/>
    <property type="match status" value="1"/>
</dbReference>
<dbReference type="Pfam" id="PF07730">
    <property type="entry name" value="HisKA_3"/>
    <property type="match status" value="1"/>
</dbReference>
<name>A0A1I1BE51_9PSEU</name>
<feature type="transmembrane region" description="Helical" evidence="9">
    <location>
        <begin position="34"/>
        <end position="55"/>
    </location>
</feature>
<evidence type="ECO:0000313" key="14">
    <source>
        <dbReference type="Proteomes" id="UP000243799"/>
    </source>
</evidence>
<keyword evidence="5" id="KW-0547">Nucleotide-binding</keyword>
<feature type="domain" description="Histidine kinase/HSP90-like ATPase" evidence="10">
    <location>
        <begin position="308"/>
        <end position="399"/>
    </location>
</feature>
<dbReference type="GO" id="GO:0000155">
    <property type="term" value="F:phosphorelay sensor kinase activity"/>
    <property type="evidence" value="ECO:0007669"/>
    <property type="project" value="InterPro"/>
</dbReference>
<dbReference type="PANTHER" id="PTHR24421:SF10">
    <property type="entry name" value="NITRATE_NITRITE SENSOR PROTEIN NARQ"/>
    <property type="match status" value="1"/>
</dbReference>
<keyword evidence="14" id="KW-1185">Reference proteome</keyword>
<evidence type="ECO:0000256" key="9">
    <source>
        <dbReference type="SAM" id="Phobius"/>
    </source>
</evidence>
<evidence type="ECO:0000259" key="12">
    <source>
        <dbReference type="Pfam" id="PF23539"/>
    </source>
</evidence>
<dbReference type="Pfam" id="PF23539">
    <property type="entry name" value="DUF7134"/>
    <property type="match status" value="1"/>
</dbReference>
<dbReference type="STRING" id="490629.SAMN05216266_113182"/>
<comment type="catalytic activity">
    <reaction evidence="1">
        <text>ATP + protein L-histidine = ADP + protein N-phospho-L-histidine.</text>
        <dbReference type="EC" id="2.7.13.3"/>
    </reaction>
</comment>
<keyword evidence="9" id="KW-0812">Transmembrane</keyword>
<reference evidence="14" key="1">
    <citation type="submission" date="2016-10" db="EMBL/GenBank/DDBJ databases">
        <authorList>
            <person name="Varghese N."/>
            <person name="Submissions S."/>
        </authorList>
    </citation>
    <scope>NUCLEOTIDE SEQUENCE [LARGE SCALE GENOMIC DNA]</scope>
    <source>
        <strain evidence="14">CGMCC 4.3568</strain>
    </source>
</reference>
<gene>
    <name evidence="13" type="ORF">SAMN05216266_113182</name>
</gene>
<sequence length="404" mass="42765">MTDRGTTRKGRTPASVVGVAETRAREAMSRIRGLHLYVLDLAFAIATTAVYIGFAQGASVRVVQDEPWLGWLVAAAVGLPLAVRRRWPLPVLVVVVAGQLAATFLHMILEPYLASAFATYLVGLAEPVRRSTAGLVLAMAGSATAILLNQGATESDATFAAVWFFLGAAWVAGRAVRNKRAKIAAESEHRARQAVLDERLRIARELHDVVAHSMSLIAVKAGVAHHVAEDRPDEASAALGVIETTTREALVEMRHILGVLRSGGELDTELAPVPGLAGLPGLAEHARMAGVTVRLDVEGQDQLPDGVEVSTFRIAQEALTNVVRHAAPAHCLVRVRIGDGAVRIEVTDDGPGLRQAPDRPVPGHGLIGMQERVAVYGGTFEAGERDSGGFAVTATLPYETGVAT</sequence>
<evidence type="ECO:0000256" key="1">
    <source>
        <dbReference type="ARBA" id="ARBA00000085"/>
    </source>
</evidence>
<keyword evidence="8" id="KW-0902">Two-component regulatory system</keyword>
<dbReference type="Pfam" id="PF02518">
    <property type="entry name" value="HATPase_c"/>
    <property type="match status" value="1"/>
</dbReference>
<dbReference type="GO" id="GO:0046983">
    <property type="term" value="F:protein dimerization activity"/>
    <property type="evidence" value="ECO:0007669"/>
    <property type="project" value="InterPro"/>
</dbReference>
<evidence type="ECO:0000256" key="3">
    <source>
        <dbReference type="ARBA" id="ARBA00022553"/>
    </source>
</evidence>
<accession>A0A1I1BE51</accession>
<dbReference type="PANTHER" id="PTHR24421">
    <property type="entry name" value="NITRATE/NITRITE SENSOR PROTEIN NARX-RELATED"/>
    <property type="match status" value="1"/>
</dbReference>
<keyword evidence="4" id="KW-0808">Transferase</keyword>
<evidence type="ECO:0000256" key="8">
    <source>
        <dbReference type="ARBA" id="ARBA00023012"/>
    </source>
</evidence>